<evidence type="ECO:0000313" key="2">
    <source>
        <dbReference type="Proteomes" id="UP000054166"/>
    </source>
</evidence>
<name>A0A0C3FW01_PILCF</name>
<reference evidence="1 2" key="1">
    <citation type="submission" date="2014-04" db="EMBL/GenBank/DDBJ databases">
        <authorList>
            <consortium name="DOE Joint Genome Institute"/>
            <person name="Kuo A."/>
            <person name="Tarkka M."/>
            <person name="Buscot F."/>
            <person name="Kohler A."/>
            <person name="Nagy L.G."/>
            <person name="Floudas D."/>
            <person name="Copeland A."/>
            <person name="Barry K.W."/>
            <person name="Cichocki N."/>
            <person name="Veneault-Fourrey C."/>
            <person name="LaButti K."/>
            <person name="Lindquist E.A."/>
            <person name="Lipzen A."/>
            <person name="Lundell T."/>
            <person name="Morin E."/>
            <person name="Murat C."/>
            <person name="Sun H."/>
            <person name="Tunlid A."/>
            <person name="Henrissat B."/>
            <person name="Grigoriev I.V."/>
            <person name="Hibbett D.S."/>
            <person name="Martin F."/>
            <person name="Nordberg H.P."/>
            <person name="Cantor M.N."/>
            <person name="Hua S.X."/>
        </authorList>
    </citation>
    <scope>NUCLEOTIDE SEQUENCE [LARGE SCALE GENOMIC DNA]</scope>
    <source>
        <strain evidence="1 2">F 1598</strain>
    </source>
</reference>
<dbReference type="HOGENOM" id="CLU_2979901_0_0_1"/>
<accession>A0A0C3FW01</accession>
<protein>
    <submittedName>
        <fullName evidence="1">Uncharacterized protein</fullName>
    </submittedName>
</protein>
<reference evidence="2" key="2">
    <citation type="submission" date="2015-01" db="EMBL/GenBank/DDBJ databases">
        <title>Evolutionary Origins and Diversification of the Mycorrhizal Mutualists.</title>
        <authorList>
            <consortium name="DOE Joint Genome Institute"/>
            <consortium name="Mycorrhizal Genomics Consortium"/>
            <person name="Kohler A."/>
            <person name="Kuo A."/>
            <person name="Nagy L.G."/>
            <person name="Floudas D."/>
            <person name="Copeland A."/>
            <person name="Barry K.W."/>
            <person name="Cichocki N."/>
            <person name="Veneault-Fourrey C."/>
            <person name="LaButti K."/>
            <person name="Lindquist E.A."/>
            <person name="Lipzen A."/>
            <person name="Lundell T."/>
            <person name="Morin E."/>
            <person name="Murat C."/>
            <person name="Riley R."/>
            <person name="Ohm R."/>
            <person name="Sun H."/>
            <person name="Tunlid A."/>
            <person name="Henrissat B."/>
            <person name="Grigoriev I.V."/>
            <person name="Hibbett D.S."/>
            <person name="Martin F."/>
        </authorList>
    </citation>
    <scope>NUCLEOTIDE SEQUENCE [LARGE SCALE GENOMIC DNA]</scope>
    <source>
        <strain evidence="2">F 1598</strain>
    </source>
</reference>
<organism evidence="1 2">
    <name type="scientific">Piloderma croceum (strain F 1598)</name>
    <dbReference type="NCBI Taxonomy" id="765440"/>
    <lineage>
        <taxon>Eukaryota</taxon>
        <taxon>Fungi</taxon>
        <taxon>Dikarya</taxon>
        <taxon>Basidiomycota</taxon>
        <taxon>Agaricomycotina</taxon>
        <taxon>Agaricomycetes</taxon>
        <taxon>Agaricomycetidae</taxon>
        <taxon>Atheliales</taxon>
        <taxon>Atheliaceae</taxon>
        <taxon>Piloderma</taxon>
    </lineage>
</organism>
<evidence type="ECO:0000313" key="1">
    <source>
        <dbReference type="EMBL" id="KIM82711.1"/>
    </source>
</evidence>
<dbReference type="InParanoid" id="A0A0C3FW01"/>
<sequence>MAKMNSPMVHRFPHVELFFEQAQLYSTIIMQLKGKWPCAQHQGESGDTNYCYIYFPQW</sequence>
<dbReference type="AlphaFoldDB" id="A0A0C3FW01"/>
<dbReference type="Proteomes" id="UP000054166">
    <property type="component" value="Unassembled WGS sequence"/>
</dbReference>
<gene>
    <name evidence="1" type="ORF">PILCRDRAFT_7623</name>
</gene>
<dbReference type="OrthoDB" id="3261928at2759"/>
<proteinExistence type="predicted"/>
<dbReference type="EMBL" id="KN832993">
    <property type="protein sequence ID" value="KIM82711.1"/>
    <property type="molecule type" value="Genomic_DNA"/>
</dbReference>
<keyword evidence="2" id="KW-1185">Reference proteome</keyword>